<accession>F8PJH5</accession>
<evidence type="ECO:0000313" key="2">
    <source>
        <dbReference type="Proteomes" id="UP000008063"/>
    </source>
</evidence>
<evidence type="ECO:0000313" key="1">
    <source>
        <dbReference type="EMBL" id="EGO04113.1"/>
    </source>
</evidence>
<dbReference type="EMBL" id="GL945475">
    <property type="protein sequence ID" value="EGO04113.1"/>
    <property type="molecule type" value="Genomic_DNA"/>
</dbReference>
<name>F8PJH5_SERL3</name>
<proteinExistence type="predicted"/>
<dbReference type="OrthoDB" id="3001771at2759"/>
<feature type="non-terminal residue" evidence="1">
    <location>
        <position position="1"/>
    </location>
</feature>
<dbReference type="AlphaFoldDB" id="F8PJH5"/>
<sequence>LMTPTLFPYAIAAVCTRWREIMSTVPEFWTRVVIIAVPHVGSETFQSPTH</sequence>
<dbReference type="HOGENOM" id="CLU_3129995_0_0_1"/>
<protein>
    <submittedName>
        <fullName evidence="1">Uncharacterized protein</fullName>
    </submittedName>
</protein>
<dbReference type="InParanoid" id="F8PJH5"/>
<feature type="non-terminal residue" evidence="1">
    <location>
        <position position="50"/>
    </location>
</feature>
<keyword evidence="2" id="KW-1185">Reference proteome</keyword>
<dbReference type="Proteomes" id="UP000008063">
    <property type="component" value="Unassembled WGS sequence"/>
</dbReference>
<reference evidence="2" key="1">
    <citation type="journal article" date="2011" name="Science">
        <title>The plant cell wall-decomposing machinery underlies the functional diversity of forest fungi.</title>
        <authorList>
            <person name="Eastwood D.C."/>
            <person name="Floudas D."/>
            <person name="Binder M."/>
            <person name="Majcherczyk A."/>
            <person name="Schneider P."/>
            <person name="Aerts A."/>
            <person name="Asiegbu F.O."/>
            <person name="Baker S.E."/>
            <person name="Barry K."/>
            <person name="Bendiksby M."/>
            <person name="Blumentritt M."/>
            <person name="Coutinho P.M."/>
            <person name="Cullen D."/>
            <person name="de Vries R.P."/>
            <person name="Gathman A."/>
            <person name="Goodell B."/>
            <person name="Henrissat B."/>
            <person name="Ihrmark K."/>
            <person name="Kauserud H."/>
            <person name="Kohler A."/>
            <person name="LaButti K."/>
            <person name="Lapidus A."/>
            <person name="Lavin J.L."/>
            <person name="Lee Y.-H."/>
            <person name="Lindquist E."/>
            <person name="Lilly W."/>
            <person name="Lucas S."/>
            <person name="Morin E."/>
            <person name="Murat C."/>
            <person name="Oguiza J.A."/>
            <person name="Park J."/>
            <person name="Pisabarro A.G."/>
            <person name="Riley R."/>
            <person name="Rosling A."/>
            <person name="Salamov A."/>
            <person name="Schmidt O."/>
            <person name="Schmutz J."/>
            <person name="Skrede I."/>
            <person name="Stenlid J."/>
            <person name="Wiebenga A."/>
            <person name="Xie X."/>
            <person name="Kuees U."/>
            <person name="Hibbett D.S."/>
            <person name="Hoffmeister D."/>
            <person name="Hoegberg N."/>
            <person name="Martin F."/>
            <person name="Grigoriev I.V."/>
            <person name="Watkinson S.C."/>
        </authorList>
    </citation>
    <scope>NUCLEOTIDE SEQUENCE [LARGE SCALE GENOMIC DNA]</scope>
    <source>
        <strain evidence="2">strain S7.3</strain>
    </source>
</reference>
<gene>
    <name evidence="1" type="ORF">SERLA73DRAFT_175881</name>
</gene>
<organism evidence="2">
    <name type="scientific">Serpula lacrymans var. lacrymans (strain S7.3)</name>
    <name type="common">Dry rot fungus</name>
    <dbReference type="NCBI Taxonomy" id="936435"/>
    <lineage>
        <taxon>Eukaryota</taxon>
        <taxon>Fungi</taxon>
        <taxon>Dikarya</taxon>
        <taxon>Basidiomycota</taxon>
        <taxon>Agaricomycotina</taxon>
        <taxon>Agaricomycetes</taxon>
        <taxon>Agaricomycetidae</taxon>
        <taxon>Boletales</taxon>
        <taxon>Coniophorineae</taxon>
        <taxon>Serpulaceae</taxon>
        <taxon>Serpula</taxon>
    </lineage>
</organism>